<accession>A0A1S1J1T7</accession>
<dbReference type="SUPFAM" id="SSF54593">
    <property type="entry name" value="Glyoxalase/Bleomycin resistance protein/Dihydroxybiphenyl dioxygenase"/>
    <property type="match status" value="1"/>
</dbReference>
<dbReference type="EMBL" id="MIKE01000027">
    <property type="protein sequence ID" value="OHT43494.1"/>
    <property type="molecule type" value="Genomic_DNA"/>
</dbReference>
<reference evidence="4" key="1">
    <citation type="submission" date="2016-09" db="EMBL/GenBank/DDBJ databases">
        <authorList>
            <person name="Chen S."/>
            <person name="Walker E."/>
        </authorList>
    </citation>
    <scope>NUCLEOTIDE SEQUENCE [LARGE SCALE GENOMIC DNA]</scope>
    <source>
        <strain evidence="4">MSU</strain>
    </source>
</reference>
<evidence type="ECO:0000313" key="4">
    <source>
        <dbReference type="Proteomes" id="UP000180252"/>
    </source>
</evidence>
<dbReference type="InterPro" id="IPR029068">
    <property type="entry name" value="Glyas_Bleomycin-R_OHBP_Dase"/>
</dbReference>
<dbReference type="InterPro" id="IPR004360">
    <property type="entry name" value="Glyas_Fos-R_dOase_dom"/>
</dbReference>
<reference evidence="3 5" key="3">
    <citation type="submission" date="2016-11" db="EMBL/GenBank/DDBJ databases">
        <title>Whole genomes of Flavobacteriaceae.</title>
        <authorList>
            <person name="Stine C."/>
            <person name="Li C."/>
            <person name="Tadesse D."/>
        </authorList>
    </citation>
    <scope>NUCLEOTIDE SEQUENCE [LARGE SCALE GENOMIC DNA]</scope>
    <source>
        <strain evidence="3 5">ATCC BAA-2541</strain>
    </source>
</reference>
<reference evidence="2" key="2">
    <citation type="submission" date="2016-09" db="EMBL/GenBank/DDBJ databases">
        <authorList>
            <person name="Capua I."/>
            <person name="De Benedictis P."/>
            <person name="Joannis T."/>
            <person name="Lombin L.H."/>
            <person name="Cattoli G."/>
        </authorList>
    </citation>
    <scope>NUCLEOTIDE SEQUENCE [LARGE SCALE GENOMIC DNA]</scope>
    <source>
        <strain evidence="2">MSU</strain>
    </source>
</reference>
<dbReference type="EMBL" id="MUHG01000025">
    <property type="protein sequence ID" value="OXB17283.1"/>
    <property type="molecule type" value="Genomic_DNA"/>
</dbReference>
<protein>
    <submittedName>
        <fullName evidence="2">Glyoxalase</fullName>
    </submittedName>
</protein>
<dbReference type="Proteomes" id="UP000198319">
    <property type="component" value="Unassembled WGS sequence"/>
</dbReference>
<evidence type="ECO:0000313" key="2">
    <source>
        <dbReference type="EMBL" id="OHT43494.1"/>
    </source>
</evidence>
<keyword evidence="5" id="KW-1185">Reference proteome</keyword>
<proteinExistence type="predicted"/>
<dbReference type="Pfam" id="PF00903">
    <property type="entry name" value="Glyoxalase"/>
    <property type="match status" value="1"/>
</dbReference>
<dbReference type="RefSeq" id="WP_070908468.1">
    <property type="nucleotide sequence ID" value="NZ_MIKE01000027.1"/>
</dbReference>
<dbReference type="PROSITE" id="PS51819">
    <property type="entry name" value="VOC"/>
    <property type="match status" value="1"/>
</dbReference>
<dbReference type="Gene3D" id="3.10.180.10">
    <property type="entry name" value="2,3-Dihydroxybiphenyl 1,2-Dioxygenase, domain 1"/>
    <property type="match status" value="1"/>
</dbReference>
<evidence type="ECO:0000313" key="5">
    <source>
        <dbReference type="Proteomes" id="UP000198319"/>
    </source>
</evidence>
<dbReference type="Proteomes" id="UP000180252">
    <property type="component" value="Unassembled WGS sequence"/>
</dbReference>
<sequence>MKLQHLQIQSNNIQETAAFYQNVLNLSILEKDSRSVTIQAGESVLQFIENLQLDSIYHFAFNIPQNKLQEAIQWVTNKVDLIVIEDTAVIANFENWNANAIYFYDNNGNILEFIVRYDLNNAQTEPFSSQSILNISEIGIVNENPLVLANQLITQHNLEFFSKNDNSELFAALGDDEGLLIMVRPGRNWYPTQIPSESNTTEVRLENKGIQIELKFS</sequence>
<dbReference type="AlphaFoldDB" id="A0A1S1J1T7"/>
<comment type="caution">
    <text evidence="2">The sequence shown here is derived from an EMBL/GenBank/DDBJ whole genome shotgun (WGS) entry which is preliminary data.</text>
</comment>
<feature type="domain" description="VOC" evidence="1">
    <location>
        <begin position="2"/>
        <end position="116"/>
    </location>
</feature>
<dbReference type="OrthoDB" id="2703022at2"/>
<evidence type="ECO:0000313" key="3">
    <source>
        <dbReference type="EMBL" id="OXB17283.1"/>
    </source>
</evidence>
<dbReference type="InterPro" id="IPR037523">
    <property type="entry name" value="VOC_core"/>
</dbReference>
<name>A0A1S1J1T7_9FLAO</name>
<dbReference type="STRING" id="1278819.BHE19_17055"/>
<organism evidence="2 4">
    <name type="scientific">Flavobacterium tructae</name>
    <dbReference type="NCBI Taxonomy" id="1114873"/>
    <lineage>
        <taxon>Bacteria</taxon>
        <taxon>Pseudomonadati</taxon>
        <taxon>Bacteroidota</taxon>
        <taxon>Flavobacteriia</taxon>
        <taxon>Flavobacteriales</taxon>
        <taxon>Flavobacteriaceae</taxon>
        <taxon>Flavobacterium</taxon>
    </lineage>
</organism>
<evidence type="ECO:0000259" key="1">
    <source>
        <dbReference type="PROSITE" id="PS51819"/>
    </source>
</evidence>
<gene>
    <name evidence="3" type="ORF">B0A71_16805</name>
    <name evidence="2" type="ORF">BHE19_17055</name>
</gene>